<feature type="compositionally biased region" description="Polar residues" evidence="17">
    <location>
        <begin position="30"/>
        <end position="51"/>
    </location>
</feature>
<comment type="subunit">
    <text evidence="13">Component of centromeric nucleosomes, where DNA is wrapped around a histone octamer core. The octamer contains two molecules each of H2A, H2B, CSE4/CENPA and H4 assembled in one CSE4-H4 heterotetramer and two H2A-H2B heterodimers. Interacts with the inner kinetochore.</text>
</comment>
<dbReference type="Pfam" id="PF00125">
    <property type="entry name" value="Histone"/>
    <property type="match status" value="1"/>
</dbReference>
<dbReference type="OrthoDB" id="842664at2759"/>
<reference evidence="20" key="1">
    <citation type="submission" date="2020-06" db="EMBL/GenBank/DDBJ databases">
        <title>A chromosome-scale genome assembly of Talaromyces rugulosus W13939.</title>
        <authorList>
            <person name="Wang B."/>
            <person name="Guo L."/>
            <person name="Ye K."/>
            <person name="Wang L."/>
        </authorList>
    </citation>
    <scope>NUCLEOTIDE SEQUENCE [LARGE SCALE GENOMIC DNA]</scope>
    <source>
        <strain evidence="20">W13939</strain>
    </source>
</reference>
<evidence type="ECO:0000256" key="11">
    <source>
        <dbReference type="ARBA" id="ARBA00023328"/>
    </source>
</evidence>
<dbReference type="KEGG" id="trg:TRUGW13939_07176"/>
<feature type="region of interest" description="Disordered" evidence="17">
    <location>
        <begin position="1"/>
        <end position="97"/>
    </location>
</feature>
<comment type="subcellular location">
    <subcellularLocation>
        <location evidence="3">Chromosome</location>
        <location evidence="3">Centromere</location>
    </subcellularLocation>
    <subcellularLocation>
        <location evidence="2">Nucleus</location>
    </subcellularLocation>
</comment>
<evidence type="ECO:0000256" key="12">
    <source>
        <dbReference type="ARBA" id="ARBA00043846"/>
    </source>
</evidence>
<evidence type="ECO:0000256" key="14">
    <source>
        <dbReference type="ARBA" id="ARBA00044180"/>
    </source>
</evidence>
<evidence type="ECO:0000256" key="15">
    <source>
        <dbReference type="ARBA" id="ARBA00044234"/>
    </source>
</evidence>
<evidence type="ECO:0000259" key="18">
    <source>
        <dbReference type="Pfam" id="PF00125"/>
    </source>
</evidence>
<comment type="subunit">
    <text evidence="5">The nucleosome is a histone octamer containing two molecules each of H2A, H2B, H3 and H4 assembled in one H3-H4 heterotetramer and two H2A-H2B heterodimers. The octamer wraps approximately 147 bp of DNA.</text>
</comment>
<dbReference type="FunFam" id="1.10.20.10:FF:000087">
    <property type="entry name" value="Probable histone 3"/>
    <property type="match status" value="1"/>
</dbReference>
<dbReference type="Gene3D" id="1.10.20.10">
    <property type="entry name" value="Histone, subunit A"/>
    <property type="match status" value="1"/>
</dbReference>
<dbReference type="CDD" id="cd22911">
    <property type="entry name" value="HFD_H3"/>
    <property type="match status" value="1"/>
</dbReference>
<keyword evidence="9" id="KW-0539">Nucleus</keyword>
<organism evidence="19 20">
    <name type="scientific">Talaromyces rugulosus</name>
    <name type="common">Penicillium rugulosum</name>
    <dbReference type="NCBI Taxonomy" id="121627"/>
    <lineage>
        <taxon>Eukaryota</taxon>
        <taxon>Fungi</taxon>
        <taxon>Dikarya</taxon>
        <taxon>Ascomycota</taxon>
        <taxon>Pezizomycotina</taxon>
        <taxon>Eurotiomycetes</taxon>
        <taxon>Eurotiomycetidae</taxon>
        <taxon>Eurotiales</taxon>
        <taxon>Trichocomaceae</taxon>
        <taxon>Talaromyces</taxon>
        <taxon>Talaromyces sect. Islandici</taxon>
    </lineage>
</organism>
<proteinExistence type="inferred from homology"/>
<dbReference type="RefSeq" id="XP_035346211.1">
    <property type="nucleotide sequence ID" value="XM_035490318.1"/>
</dbReference>
<feature type="compositionally biased region" description="Basic and acidic residues" evidence="17">
    <location>
        <begin position="17"/>
        <end position="27"/>
    </location>
</feature>
<gene>
    <name evidence="19" type="ORF">TRUGW13939_07176</name>
</gene>
<evidence type="ECO:0000256" key="2">
    <source>
        <dbReference type="ARBA" id="ARBA00004123"/>
    </source>
</evidence>
<dbReference type="PANTHER" id="PTHR45810:SF1">
    <property type="entry name" value="HISTONE H3-LIKE CENTROMERIC PROTEIN A"/>
    <property type="match status" value="1"/>
</dbReference>
<keyword evidence="7" id="KW-0158">Chromosome</keyword>
<evidence type="ECO:0000256" key="5">
    <source>
        <dbReference type="ARBA" id="ARBA00011538"/>
    </source>
</evidence>
<feature type="compositionally biased region" description="Basic residues" evidence="17">
    <location>
        <begin position="1"/>
        <end position="10"/>
    </location>
</feature>
<evidence type="ECO:0000313" key="20">
    <source>
        <dbReference type="Proteomes" id="UP000509510"/>
    </source>
</evidence>
<dbReference type="PRINTS" id="PR00622">
    <property type="entry name" value="HISTONEH3"/>
</dbReference>
<dbReference type="AlphaFoldDB" id="A0A7H8R103"/>
<evidence type="ECO:0000256" key="6">
    <source>
        <dbReference type="ARBA" id="ARBA00020835"/>
    </source>
</evidence>
<dbReference type="GO" id="GO:0030527">
    <property type="term" value="F:structural constituent of chromatin"/>
    <property type="evidence" value="ECO:0007669"/>
    <property type="project" value="InterPro"/>
</dbReference>
<evidence type="ECO:0000256" key="9">
    <source>
        <dbReference type="ARBA" id="ARBA00023242"/>
    </source>
</evidence>
<keyword evidence="10" id="KW-0544">Nucleosome core</keyword>
<dbReference type="GO" id="GO:0003677">
    <property type="term" value="F:DNA binding"/>
    <property type="evidence" value="ECO:0007669"/>
    <property type="project" value="UniProtKB-KW"/>
</dbReference>
<dbReference type="EMBL" id="CP055901">
    <property type="protein sequence ID" value="QKX60034.1"/>
    <property type="molecule type" value="Genomic_DNA"/>
</dbReference>
<dbReference type="GO" id="GO:0005634">
    <property type="term" value="C:nucleus"/>
    <property type="evidence" value="ECO:0007669"/>
    <property type="project" value="UniProtKB-SubCell"/>
</dbReference>
<dbReference type="GO" id="GO:0000775">
    <property type="term" value="C:chromosome, centromeric region"/>
    <property type="evidence" value="ECO:0007669"/>
    <property type="project" value="UniProtKB-SubCell"/>
</dbReference>
<dbReference type="Proteomes" id="UP000509510">
    <property type="component" value="Chromosome IV"/>
</dbReference>
<dbReference type="InterPro" id="IPR007125">
    <property type="entry name" value="H2A/H2B/H3"/>
</dbReference>
<comment type="function">
    <text evidence="12">Histone H3-like nucleosomal protein that is specifically found in centromeric nucleosomes. Replaces conventional H3 in the nucleosome core of centromeric chromatin that serves as an assembly site for the inner kinetochore. Required for recruitment and assembly of kinetochore proteins, mitotic progression and chromosome segregation. May serve as an epigenetic mark that propagates centromere identity through replication and cell division.</text>
</comment>
<evidence type="ECO:0000256" key="10">
    <source>
        <dbReference type="ARBA" id="ARBA00023269"/>
    </source>
</evidence>
<comment type="function">
    <text evidence="1">Core component of nucleosome. Nucleosomes wrap and compact DNA into chromatin, limiting DNA accessibility to the cellular machineries which require DNA as a template. Histones thereby play a central role in transcription regulation, DNA repair, DNA replication and chromosomal stability. DNA accessibility is regulated via a complex set of post-translational modifications of histones, also called histone code, and nucleosome remodeling.</text>
</comment>
<dbReference type="GO" id="GO:0000786">
    <property type="term" value="C:nucleosome"/>
    <property type="evidence" value="ECO:0007669"/>
    <property type="project" value="UniProtKB-KW"/>
</dbReference>
<evidence type="ECO:0000256" key="7">
    <source>
        <dbReference type="ARBA" id="ARBA00022454"/>
    </source>
</evidence>
<dbReference type="SMART" id="SM00428">
    <property type="entry name" value="H3"/>
    <property type="match status" value="1"/>
</dbReference>
<evidence type="ECO:0000313" key="19">
    <source>
        <dbReference type="EMBL" id="QKX60034.1"/>
    </source>
</evidence>
<dbReference type="PROSITE" id="PS00959">
    <property type="entry name" value="HISTONE_H3_2"/>
    <property type="match status" value="1"/>
</dbReference>
<evidence type="ECO:0000256" key="16">
    <source>
        <dbReference type="ARBA" id="ARBA00044336"/>
    </source>
</evidence>
<evidence type="ECO:0000256" key="8">
    <source>
        <dbReference type="ARBA" id="ARBA00023125"/>
    </source>
</evidence>
<sequence length="198" mass="21683">MPPKSVRARPKSGGAADFERPTTREGDAGPSTTTTSPAITRSPKATKTAPSPAQGKKRKATATAGRVGKQPAAKKPRTSNIQPGDPTPTGRRRRYKPGTVALKEIRKYQRSFDLLLLKLPFARLVREVALDLLPAEVGAELRWQSHAIQALQEAAEAFLVHLFEDTNLCAIHAKRVTIMQKDIQLARRIRGMWGGLGY</sequence>
<dbReference type="SUPFAM" id="SSF47113">
    <property type="entry name" value="Histone-fold"/>
    <property type="match status" value="1"/>
</dbReference>
<keyword evidence="8" id="KW-0238">DNA-binding</keyword>
<keyword evidence="20" id="KW-1185">Reference proteome</keyword>
<dbReference type="GO" id="GO:0046982">
    <property type="term" value="F:protein heterodimerization activity"/>
    <property type="evidence" value="ECO:0007669"/>
    <property type="project" value="InterPro"/>
</dbReference>
<dbReference type="PANTHER" id="PTHR45810">
    <property type="entry name" value="HISTONE H3.2"/>
    <property type="match status" value="1"/>
</dbReference>
<evidence type="ECO:0000256" key="1">
    <source>
        <dbReference type="ARBA" id="ARBA00002001"/>
    </source>
</evidence>
<evidence type="ECO:0000256" key="13">
    <source>
        <dbReference type="ARBA" id="ARBA00044024"/>
    </source>
</evidence>
<evidence type="ECO:0000256" key="17">
    <source>
        <dbReference type="SAM" id="MobiDB-lite"/>
    </source>
</evidence>
<name>A0A7H8R103_TALRU</name>
<dbReference type="InterPro" id="IPR000164">
    <property type="entry name" value="Histone_H3/CENP-A"/>
</dbReference>
<feature type="domain" description="Core Histone H2A/H2B/H3" evidence="18">
    <location>
        <begin position="97"/>
        <end position="189"/>
    </location>
</feature>
<evidence type="ECO:0000256" key="3">
    <source>
        <dbReference type="ARBA" id="ARBA00004584"/>
    </source>
</evidence>
<dbReference type="InterPro" id="IPR009072">
    <property type="entry name" value="Histone-fold"/>
</dbReference>
<protein>
    <recommendedName>
        <fullName evidence="6">Histone H3</fullName>
    </recommendedName>
    <alternativeName>
        <fullName evidence="16">CENP-A homolog</fullName>
    </alternativeName>
    <alternativeName>
        <fullName evidence="15">CENPA homolog</fullName>
    </alternativeName>
    <alternativeName>
        <fullName evidence="14">Histone H3-like centromeric protein CSE4</fullName>
    </alternativeName>
</protein>
<keyword evidence="11" id="KW-0137">Centromere</keyword>
<accession>A0A7H8R103</accession>
<dbReference type="GeneID" id="55994669"/>
<comment type="similarity">
    <text evidence="4">Belongs to the histone H3 family.</text>
</comment>
<evidence type="ECO:0000256" key="4">
    <source>
        <dbReference type="ARBA" id="ARBA00010343"/>
    </source>
</evidence>